<dbReference type="Pfam" id="PF01595">
    <property type="entry name" value="CNNM"/>
    <property type="match status" value="1"/>
</dbReference>
<evidence type="ECO:0000256" key="7">
    <source>
        <dbReference type="ARBA" id="ARBA00023122"/>
    </source>
</evidence>
<dbReference type="InterPro" id="IPR036318">
    <property type="entry name" value="FAD-bd_PCMH-like_sf"/>
</dbReference>
<keyword evidence="8 10" id="KW-0472">Membrane</keyword>
<dbReference type="SMART" id="SM01091">
    <property type="entry name" value="CorC_HlyC"/>
    <property type="match status" value="1"/>
</dbReference>
<dbReference type="PROSITE" id="PS51371">
    <property type="entry name" value="CBS"/>
    <property type="match status" value="2"/>
</dbReference>
<feature type="compositionally biased region" description="Acidic residues" evidence="11">
    <location>
        <begin position="450"/>
        <end position="459"/>
    </location>
</feature>
<dbReference type="InterPro" id="IPR002550">
    <property type="entry name" value="CNNM"/>
</dbReference>
<dbReference type="GO" id="GO:0005886">
    <property type="term" value="C:plasma membrane"/>
    <property type="evidence" value="ECO:0007669"/>
    <property type="project" value="UniProtKB-SubCell"/>
</dbReference>
<dbReference type="InterPro" id="IPR000644">
    <property type="entry name" value="CBS_dom"/>
</dbReference>
<dbReference type="SUPFAM" id="SSF56176">
    <property type="entry name" value="FAD-binding/transporter-associated domain-like"/>
    <property type="match status" value="1"/>
</dbReference>
<evidence type="ECO:0000259" key="12">
    <source>
        <dbReference type="PROSITE" id="PS51371"/>
    </source>
</evidence>
<comment type="similarity">
    <text evidence="2">Belongs to the UPF0053 family.</text>
</comment>
<dbReference type="AlphaFoldDB" id="A0A450TD95"/>
<evidence type="ECO:0000256" key="11">
    <source>
        <dbReference type="SAM" id="MobiDB-lite"/>
    </source>
</evidence>
<feature type="domain" description="CBS" evidence="12">
    <location>
        <begin position="304"/>
        <end position="360"/>
    </location>
</feature>
<feature type="domain" description="CBS" evidence="12">
    <location>
        <begin position="237"/>
        <end position="296"/>
    </location>
</feature>
<evidence type="ECO:0000256" key="3">
    <source>
        <dbReference type="ARBA" id="ARBA00022475"/>
    </source>
</evidence>
<keyword evidence="6 10" id="KW-1133">Transmembrane helix</keyword>
<dbReference type="PANTHER" id="PTHR22777:SF32">
    <property type="entry name" value="UPF0053 INNER MEMBRANE PROTEIN YFJD"/>
    <property type="match status" value="1"/>
</dbReference>
<protein>
    <submittedName>
        <fullName evidence="14">Hemolysin, contains CBS domains</fullName>
    </submittedName>
</protein>
<evidence type="ECO:0000256" key="10">
    <source>
        <dbReference type="PROSITE-ProRule" id="PRU01193"/>
    </source>
</evidence>
<dbReference type="Gene3D" id="3.10.580.10">
    <property type="entry name" value="CBS-domain"/>
    <property type="match status" value="1"/>
</dbReference>
<gene>
    <name evidence="15" type="ORF">BECKDK2373B_GA0170837_11552</name>
    <name evidence="14" type="ORF">BECKDK2373C_GA0170839_11232</name>
</gene>
<evidence type="ECO:0000313" key="14">
    <source>
        <dbReference type="EMBL" id="VFJ64876.1"/>
    </source>
</evidence>
<evidence type="ECO:0000259" key="13">
    <source>
        <dbReference type="PROSITE" id="PS51846"/>
    </source>
</evidence>
<name>A0A450TD95_9GAMM</name>
<evidence type="ECO:0000256" key="2">
    <source>
        <dbReference type="ARBA" id="ARBA00006337"/>
    </source>
</evidence>
<dbReference type="InterPro" id="IPR016169">
    <property type="entry name" value="FAD-bd_PCMH_sub2"/>
</dbReference>
<evidence type="ECO:0000256" key="9">
    <source>
        <dbReference type="PROSITE-ProRule" id="PRU00703"/>
    </source>
</evidence>
<dbReference type="Pfam" id="PF00571">
    <property type="entry name" value="CBS"/>
    <property type="match status" value="2"/>
</dbReference>
<evidence type="ECO:0000256" key="5">
    <source>
        <dbReference type="ARBA" id="ARBA00022737"/>
    </source>
</evidence>
<comment type="subcellular location">
    <subcellularLocation>
        <location evidence="1">Cell membrane</location>
        <topology evidence="1">Multi-pass membrane protein</topology>
    </subcellularLocation>
</comment>
<dbReference type="PROSITE" id="PS51846">
    <property type="entry name" value="CNNM"/>
    <property type="match status" value="1"/>
</dbReference>
<reference evidence="14" key="1">
    <citation type="submission" date="2019-02" db="EMBL/GenBank/DDBJ databases">
        <authorList>
            <person name="Gruber-Vodicka R. H."/>
            <person name="Seah K. B. B."/>
        </authorList>
    </citation>
    <scope>NUCLEOTIDE SEQUENCE</scope>
    <source>
        <strain evidence="14">BECK_DK161</strain>
        <strain evidence="15">BECK_DK47</strain>
    </source>
</reference>
<dbReference type="InterPro" id="IPR046342">
    <property type="entry name" value="CBS_dom_sf"/>
</dbReference>
<evidence type="ECO:0000256" key="8">
    <source>
        <dbReference type="ARBA" id="ARBA00023136"/>
    </source>
</evidence>
<proteinExistence type="inferred from homology"/>
<dbReference type="Gene3D" id="3.30.465.10">
    <property type="match status" value="1"/>
</dbReference>
<evidence type="ECO:0000256" key="6">
    <source>
        <dbReference type="ARBA" id="ARBA00022989"/>
    </source>
</evidence>
<dbReference type="InterPro" id="IPR005170">
    <property type="entry name" value="Transptr-assoc_dom"/>
</dbReference>
<dbReference type="GO" id="GO:0050660">
    <property type="term" value="F:flavin adenine dinucleotide binding"/>
    <property type="evidence" value="ECO:0007669"/>
    <property type="project" value="InterPro"/>
</dbReference>
<keyword evidence="3" id="KW-1003">Cell membrane</keyword>
<feature type="domain" description="CNNM transmembrane" evidence="13">
    <location>
        <begin position="28"/>
        <end position="218"/>
    </location>
</feature>
<dbReference type="PANTHER" id="PTHR22777">
    <property type="entry name" value="HEMOLYSIN-RELATED"/>
    <property type="match status" value="1"/>
</dbReference>
<evidence type="ECO:0000313" key="15">
    <source>
        <dbReference type="EMBL" id="VFJ65888.1"/>
    </source>
</evidence>
<keyword evidence="7 9" id="KW-0129">CBS domain</keyword>
<feature type="region of interest" description="Disordered" evidence="11">
    <location>
        <begin position="444"/>
        <end position="527"/>
    </location>
</feature>
<keyword evidence="4 10" id="KW-0812">Transmembrane</keyword>
<keyword evidence="5" id="KW-0677">Repeat</keyword>
<organism evidence="14">
    <name type="scientific">Candidatus Kentrum sp. DK</name>
    <dbReference type="NCBI Taxonomy" id="2126562"/>
    <lineage>
        <taxon>Bacteria</taxon>
        <taxon>Pseudomonadati</taxon>
        <taxon>Pseudomonadota</taxon>
        <taxon>Gammaproteobacteria</taxon>
        <taxon>Candidatus Kentrum</taxon>
    </lineage>
</organism>
<dbReference type="EMBL" id="CAADEY010000123">
    <property type="protein sequence ID" value="VFJ64876.1"/>
    <property type="molecule type" value="Genomic_DNA"/>
</dbReference>
<accession>A0A450TD95</accession>
<dbReference type="EMBL" id="CAADEX010000155">
    <property type="protein sequence ID" value="VFJ65888.1"/>
    <property type="molecule type" value="Genomic_DNA"/>
</dbReference>
<dbReference type="Pfam" id="PF03471">
    <property type="entry name" value="CorC_HlyC"/>
    <property type="match status" value="1"/>
</dbReference>
<evidence type="ECO:0000256" key="1">
    <source>
        <dbReference type="ARBA" id="ARBA00004651"/>
    </source>
</evidence>
<dbReference type="SUPFAM" id="SSF54631">
    <property type="entry name" value="CBS-domain pair"/>
    <property type="match status" value="1"/>
</dbReference>
<dbReference type="CDD" id="cd04590">
    <property type="entry name" value="CBS_pair_CorC_HlyC_assoc"/>
    <property type="match status" value="1"/>
</dbReference>
<evidence type="ECO:0000256" key="4">
    <source>
        <dbReference type="ARBA" id="ARBA00022692"/>
    </source>
</evidence>
<sequence length="527" mass="58264">MDGILPQQLFQYWADFTDLLTVDPARLAEPDMILRICLQVFLLFCSAFFSGSETALFSLSRLDLQKIRREKHPRSETLHSLLDKPRSLIISILSGNELVNIAASANMTAILIVLYGDGHAGWINLLVMVPLLLLLGEVTPKTIAITNPVRISTSVVAGPMNVWVRLVAPLRWAIRGIADRITTLIVGEEKAAENILQVDEFLTLVEEVANEGELNATERALIYNLLEAGDTEIVEIMTPRTRTAFLNADMPIPEMVERFIAIRHSRVPVFRIHRDNIVGFLHAEDVMKLVLDNKDLNTLTLDGVIRPPVVVPLTKKVDEMFDFFQENSARAAAVLNEFGGFEGFLTIRDVLTFIFGQISEDVTGQELYQERDDNVYEVPGDMKLTHFNTLTNFGIEDPRMTTIGGVAFRHLDRLPGVGDRVIVEGITITVQEMDAHRIARVRVSRTAKEAEDEEPETGETAESGSPDTDDAAQAASGPVIEPEPVPAETQLPDAGAAPEREEIVAEENGSPLPDITEAGGEEAKEKK</sequence>
<dbReference type="InterPro" id="IPR044751">
    <property type="entry name" value="Ion_transp-like_CBS"/>
</dbReference>